<dbReference type="NCBIfam" id="TIGR03723">
    <property type="entry name" value="T6A_TsaD_YgjD"/>
    <property type="match status" value="1"/>
</dbReference>
<feature type="binding site" evidence="8">
    <location>
        <position position="113"/>
    </location>
    <ligand>
        <name>Fe cation</name>
        <dbReference type="ChEBI" id="CHEBI:24875"/>
    </ligand>
</feature>
<dbReference type="SUPFAM" id="SSF53067">
    <property type="entry name" value="Actin-like ATPase domain"/>
    <property type="match status" value="2"/>
</dbReference>
<dbReference type="PANTHER" id="PTHR11735">
    <property type="entry name" value="TRNA N6-ADENOSINE THREONYLCARBAMOYLTRANSFERASE"/>
    <property type="match status" value="1"/>
</dbReference>
<dbReference type="Gene3D" id="3.30.420.40">
    <property type="match status" value="2"/>
</dbReference>
<evidence type="ECO:0000256" key="7">
    <source>
        <dbReference type="ARBA" id="ARBA00048117"/>
    </source>
</evidence>
<evidence type="ECO:0000256" key="5">
    <source>
        <dbReference type="ARBA" id="ARBA00023004"/>
    </source>
</evidence>
<keyword evidence="5 8" id="KW-0408">Iron</keyword>
<feature type="binding site" evidence="8">
    <location>
        <position position="109"/>
    </location>
    <ligand>
        <name>Fe cation</name>
        <dbReference type="ChEBI" id="CHEBI:24875"/>
    </ligand>
</feature>
<keyword evidence="1 8" id="KW-0963">Cytoplasm</keyword>
<evidence type="ECO:0000256" key="3">
    <source>
        <dbReference type="ARBA" id="ARBA00022694"/>
    </source>
</evidence>
<evidence type="ECO:0000256" key="4">
    <source>
        <dbReference type="ARBA" id="ARBA00022723"/>
    </source>
</evidence>
<comment type="subcellular location">
    <subcellularLocation>
        <location evidence="8">Cytoplasm</location>
    </subcellularLocation>
</comment>
<keyword evidence="2 8" id="KW-0808">Transferase</keyword>
<dbReference type="GO" id="GO:0005737">
    <property type="term" value="C:cytoplasm"/>
    <property type="evidence" value="ECO:0007669"/>
    <property type="project" value="UniProtKB-SubCell"/>
</dbReference>
<dbReference type="InterPro" id="IPR017861">
    <property type="entry name" value="KAE1/TsaD"/>
</dbReference>
<evidence type="ECO:0000256" key="2">
    <source>
        <dbReference type="ARBA" id="ARBA00022679"/>
    </source>
</evidence>
<evidence type="ECO:0000259" key="9">
    <source>
        <dbReference type="Pfam" id="PF00814"/>
    </source>
</evidence>
<sequence length="338" mass="36591">MIVLGIETSCDETSVAVIKDDTLTANFISSQHFHKNFGGVVPELSSRAHLQIINPLVKSALEKSSISLNDIDVISATAGPGLIGALLVGLTYAKGLALSLNKKFIAVNHIEGHIFSGFLMEEKPEFPILVLVVSGGHTLLLLVKSFTEIYKLGSTVDDAAGEAFDKVSKLLGLGYPGGPKIQKAAEQGDAGRIIFPIAELKEPYNFSFSGLKTSVLRYVQQQGGIEKIDSQHKSDIAAAFQLAVVKALTQKMKKALENFDVNSISIVGGVAANSLLKEKSIELAEKFRKKIVIPRLEFCGDNAAMIAFRAKTLFEYGITHKLDYKPYPALDEHSFLSL</sequence>
<proteinExistence type="inferred from homology"/>
<dbReference type="EMBL" id="DSVI01000004">
    <property type="protein sequence ID" value="HGT46810.1"/>
    <property type="molecule type" value="Genomic_DNA"/>
</dbReference>
<comment type="cofactor">
    <cofactor evidence="8">
        <name>Fe(2+)</name>
        <dbReference type="ChEBI" id="CHEBI:29033"/>
    </cofactor>
    <text evidence="8">Binds 1 Fe(2+) ion per subunit.</text>
</comment>
<dbReference type="FunFam" id="3.30.420.40:FF:000040">
    <property type="entry name" value="tRNA N6-adenosine threonylcarbamoyltransferase"/>
    <property type="match status" value="1"/>
</dbReference>
<dbReference type="InterPro" id="IPR022450">
    <property type="entry name" value="TsaD"/>
</dbReference>
<dbReference type="PRINTS" id="PR00789">
    <property type="entry name" value="OSIALOPTASE"/>
</dbReference>
<dbReference type="HAMAP" id="MF_01445">
    <property type="entry name" value="TsaD"/>
    <property type="match status" value="1"/>
</dbReference>
<keyword evidence="3 8" id="KW-0819">tRNA processing</keyword>
<comment type="caution">
    <text evidence="10">The sequence shown here is derived from an EMBL/GenBank/DDBJ whole genome shotgun (WGS) entry which is preliminary data.</text>
</comment>
<evidence type="ECO:0000256" key="6">
    <source>
        <dbReference type="ARBA" id="ARBA00023315"/>
    </source>
</evidence>
<feature type="binding site" evidence="8">
    <location>
        <position position="273"/>
    </location>
    <ligand>
        <name>substrate</name>
    </ligand>
</feature>
<protein>
    <recommendedName>
        <fullName evidence="8">tRNA N6-adenosine threonylcarbamoyltransferase</fullName>
        <ecNumber evidence="8">2.3.1.234</ecNumber>
    </recommendedName>
    <alternativeName>
        <fullName evidence="8">N6-L-threonylcarbamoyladenine synthase</fullName>
        <shortName evidence="8">t(6)A synthase</shortName>
    </alternativeName>
    <alternativeName>
        <fullName evidence="8">t(6)A37 threonylcarbamoyladenosine biosynthesis protein TsaD</fullName>
    </alternativeName>
    <alternativeName>
        <fullName evidence="8">tRNA threonylcarbamoyladenosine biosynthesis protein TsaD</fullName>
    </alternativeName>
</protein>
<accession>A0A832G6A8</accession>
<feature type="binding site" evidence="8">
    <location>
        <position position="178"/>
    </location>
    <ligand>
        <name>substrate</name>
    </ligand>
</feature>
<keyword evidence="4 8" id="KW-0479">Metal-binding</keyword>
<evidence type="ECO:0000256" key="8">
    <source>
        <dbReference type="HAMAP-Rule" id="MF_01445"/>
    </source>
</evidence>
<feature type="binding site" evidence="8">
    <location>
        <begin position="132"/>
        <end position="136"/>
    </location>
    <ligand>
        <name>substrate</name>
    </ligand>
</feature>
<feature type="domain" description="Gcp-like" evidence="9">
    <location>
        <begin position="23"/>
        <end position="308"/>
    </location>
</feature>
<dbReference type="FunFam" id="3.30.420.40:FF:000012">
    <property type="entry name" value="tRNA N6-adenosine threonylcarbamoyltransferase"/>
    <property type="match status" value="1"/>
</dbReference>
<comment type="function">
    <text evidence="8">Required for the formation of a threonylcarbamoyl group on adenosine at position 37 (t(6)A37) in tRNAs that read codons beginning with adenine. Is involved in the transfer of the threonylcarbamoyl moiety of threonylcarbamoyl-AMP (TC-AMP) to the N6 group of A37, together with TsaE and TsaB. TsaD likely plays a direct catalytic role in this reaction.</text>
</comment>
<dbReference type="InterPro" id="IPR000905">
    <property type="entry name" value="Gcp-like_dom"/>
</dbReference>
<feature type="binding site" evidence="8">
    <location>
        <position position="301"/>
    </location>
    <ligand>
        <name>Fe cation</name>
        <dbReference type="ChEBI" id="CHEBI:24875"/>
    </ligand>
</feature>
<comment type="caution">
    <text evidence="8">Lacks conserved residue(s) required for the propagation of feature annotation.</text>
</comment>
<comment type="catalytic activity">
    <reaction evidence="7 8">
        <text>L-threonylcarbamoyladenylate + adenosine(37) in tRNA = N(6)-L-threonylcarbamoyladenosine(37) in tRNA + AMP + H(+)</text>
        <dbReference type="Rhea" id="RHEA:37059"/>
        <dbReference type="Rhea" id="RHEA-COMP:10162"/>
        <dbReference type="Rhea" id="RHEA-COMP:10163"/>
        <dbReference type="ChEBI" id="CHEBI:15378"/>
        <dbReference type="ChEBI" id="CHEBI:73682"/>
        <dbReference type="ChEBI" id="CHEBI:74411"/>
        <dbReference type="ChEBI" id="CHEBI:74418"/>
        <dbReference type="ChEBI" id="CHEBI:456215"/>
        <dbReference type="EC" id="2.3.1.234"/>
    </reaction>
</comment>
<gene>
    <name evidence="8 10" type="primary">tsaD</name>
    <name evidence="10" type="ORF">ENS56_02115</name>
</gene>
<dbReference type="GO" id="GO:0005506">
    <property type="term" value="F:iron ion binding"/>
    <property type="evidence" value="ECO:0007669"/>
    <property type="project" value="UniProtKB-UniRule"/>
</dbReference>
<evidence type="ECO:0000313" key="10">
    <source>
        <dbReference type="EMBL" id="HGT46810.1"/>
    </source>
</evidence>
<dbReference type="EC" id="2.3.1.234" evidence="8"/>
<dbReference type="PANTHER" id="PTHR11735:SF6">
    <property type="entry name" value="TRNA N6-ADENOSINE THREONYLCARBAMOYLTRANSFERASE, MITOCHONDRIAL"/>
    <property type="match status" value="1"/>
</dbReference>
<organism evidence="10">
    <name type="scientific">Ignavibacterium album</name>
    <dbReference type="NCBI Taxonomy" id="591197"/>
    <lineage>
        <taxon>Bacteria</taxon>
        <taxon>Pseudomonadati</taxon>
        <taxon>Ignavibacteriota</taxon>
        <taxon>Ignavibacteria</taxon>
        <taxon>Ignavibacteriales</taxon>
        <taxon>Ignavibacteriaceae</taxon>
        <taxon>Ignavibacterium</taxon>
    </lineage>
</organism>
<dbReference type="GO" id="GO:0002949">
    <property type="term" value="P:tRNA threonylcarbamoyladenosine modification"/>
    <property type="evidence" value="ECO:0007669"/>
    <property type="project" value="UniProtKB-UniRule"/>
</dbReference>
<dbReference type="GO" id="GO:0061711">
    <property type="term" value="F:tRNA N(6)-L-threonylcarbamoyladenine synthase activity"/>
    <property type="evidence" value="ECO:0007669"/>
    <property type="project" value="UniProtKB-EC"/>
</dbReference>
<dbReference type="AlphaFoldDB" id="A0A832G6A8"/>
<evidence type="ECO:0000256" key="1">
    <source>
        <dbReference type="ARBA" id="ARBA00022490"/>
    </source>
</evidence>
<reference evidence="10" key="1">
    <citation type="journal article" date="2020" name="mSystems">
        <title>Genome- and Community-Level Interaction Insights into Carbon Utilization and Element Cycling Functions of Hydrothermarchaeota in Hydrothermal Sediment.</title>
        <authorList>
            <person name="Zhou Z."/>
            <person name="Liu Y."/>
            <person name="Xu W."/>
            <person name="Pan J."/>
            <person name="Luo Z.H."/>
            <person name="Li M."/>
        </authorList>
    </citation>
    <scope>NUCLEOTIDE SEQUENCE [LARGE SCALE GENOMIC DNA]</scope>
    <source>
        <strain evidence="10">SpSt-500</strain>
    </source>
</reference>
<dbReference type="CDD" id="cd24133">
    <property type="entry name" value="ASKHA_NBD_TsaD_bac"/>
    <property type="match status" value="1"/>
</dbReference>
<comment type="similarity">
    <text evidence="8">Belongs to the KAE1 / TsaD family.</text>
</comment>
<dbReference type="InterPro" id="IPR043129">
    <property type="entry name" value="ATPase_NBD"/>
</dbReference>
<dbReference type="NCBIfam" id="TIGR00329">
    <property type="entry name" value="gcp_kae1"/>
    <property type="match status" value="1"/>
</dbReference>
<feature type="binding site" evidence="8">
    <location>
        <position position="165"/>
    </location>
    <ligand>
        <name>substrate</name>
    </ligand>
</feature>
<keyword evidence="6 8" id="KW-0012">Acyltransferase</keyword>
<name>A0A832G6A8_9BACT</name>
<dbReference type="Pfam" id="PF00814">
    <property type="entry name" value="TsaD"/>
    <property type="match status" value="1"/>
</dbReference>